<dbReference type="SUPFAM" id="SSF46689">
    <property type="entry name" value="Homeodomain-like"/>
    <property type="match status" value="1"/>
</dbReference>
<dbReference type="CDD" id="cd00086">
    <property type="entry name" value="homeodomain"/>
    <property type="match status" value="1"/>
</dbReference>
<dbReference type="PRINTS" id="PR00024">
    <property type="entry name" value="HOMEOBOX"/>
</dbReference>
<dbReference type="GeneTree" id="ENSGT00940000159503"/>
<dbReference type="GO" id="GO:0005634">
    <property type="term" value="C:nucleus"/>
    <property type="evidence" value="ECO:0000318"/>
    <property type="project" value="GO_Central"/>
</dbReference>
<dbReference type="Proteomes" id="UP000001646">
    <property type="component" value="Chromosome 2"/>
</dbReference>
<evidence type="ECO:0000256" key="6">
    <source>
        <dbReference type="ARBA" id="ARBA00023163"/>
    </source>
</evidence>
<evidence type="ECO:0000313" key="15">
    <source>
        <dbReference type="Proteomes" id="UP000001646"/>
    </source>
</evidence>
<dbReference type="PROSITE" id="PS00027">
    <property type="entry name" value="HOMEOBOX_1"/>
    <property type="match status" value="1"/>
</dbReference>
<feature type="domain" description="Homeobox" evidence="13">
    <location>
        <begin position="144"/>
        <end position="204"/>
    </location>
</feature>
<feature type="compositionally biased region" description="Low complexity" evidence="12">
    <location>
        <begin position="65"/>
        <end position="79"/>
    </location>
</feature>
<evidence type="ECO:0000256" key="12">
    <source>
        <dbReference type="SAM" id="MobiDB-lite"/>
    </source>
</evidence>
<keyword evidence="4 10" id="KW-0238">DNA-binding</keyword>
<reference evidence="14" key="2">
    <citation type="submission" date="2025-08" db="UniProtKB">
        <authorList>
            <consortium name="Ensembl"/>
        </authorList>
    </citation>
    <scope>IDENTIFICATION</scope>
</reference>
<dbReference type="GO" id="GO:0006357">
    <property type="term" value="P:regulation of transcription by RNA polymerase II"/>
    <property type="evidence" value="ECO:0000318"/>
    <property type="project" value="GO_Central"/>
</dbReference>
<name>A0A803SKS3_ANOCA</name>
<evidence type="ECO:0000256" key="2">
    <source>
        <dbReference type="ARBA" id="ARBA00022473"/>
    </source>
</evidence>
<dbReference type="PANTHER" id="PTHR45946">
    <property type="entry name" value="HOMEOBOX PROTEIN ROUGH-RELATED"/>
    <property type="match status" value="1"/>
</dbReference>
<dbReference type="GO" id="GO:0000981">
    <property type="term" value="F:DNA-binding transcription factor activity, RNA polymerase II-specific"/>
    <property type="evidence" value="ECO:0000318"/>
    <property type="project" value="GO_Central"/>
</dbReference>
<sequence length="247" mass="27035">MVNQGAVWRWGGQGSQRPLLCGAGREASQDPQTGRSPRQAPFLSHFGPRMRPPTRNKDPPRDGDAAAAASSSSSSSSSSFGLAWMSPRGPGSSPEPSLFLEQWGQRASPAPELGGTEETFEWMKVRRNPPRSAVKLQGSTVAVTSPSSPRTSFTTKQLTEMEKEFHFSKYLSRARRVEIASALGLKEIQIKVWFQNRRMKQKKLEREGSLWGTVVGCLPQDSSSSEKSDLAPFSSSPSRNIGDLTIL</sequence>
<dbReference type="Ensembl" id="ENSACAT00000055879.1">
    <property type="protein sequence ID" value="ENSACAP00000023563.1"/>
    <property type="gene ID" value="ENSACAG00000044278.1"/>
</dbReference>
<dbReference type="PROSITE" id="PS50071">
    <property type="entry name" value="HOMEOBOX_2"/>
    <property type="match status" value="1"/>
</dbReference>
<gene>
    <name evidence="14" type="primary">LOC103277721</name>
</gene>
<evidence type="ECO:0000256" key="10">
    <source>
        <dbReference type="PROSITE-ProRule" id="PRU00108"/>
    </source>
</evidence>
<dbReference type="InterPro" id="IPR001356">
    <property type="entry name" value="HD"/>
</dbReference>
<dbReference type="InParanoid" id="A0A803SKS3"/>
<evidence type="ECO:0000313" key="14">
    <source>
        <dbReference type="Ensembl" id="ENSACAP00000023563.1"/>
    </source>
</evidence>
<proteinExistence type="inferred from homology"/>
<dbReference type="InterPro" id="IPR046327">
    <property type="entry name" value="HXA1/B1/D1"/>
</dbReference>
<evidence type="ECO:0000256" key="8">
    <source>
        <dbReference type="ARBA" id="ARBA00029448"/>
    </source>
</evidence>
<feature type="compositionally biased region" description="Low complexity" evidence="12">
    <location>
        <begin position="86"/>
        <end position="97"/>
    </location>
</feature>
<feature type="DNA-binding region" description="Homeobox" evidence="10">
    <location>
        <begin position="146"/>
        <end position="205"/>
    </location>
</feature>
<evidence type="ECO:0000256" key="3">
    <source>
        <dbReference type="ARBA" id="ARBA00023015"/>
    </source>
</evidence>
<dbReference type="AlphaFoldDB" id="A0A803SKS3"/>
<dbReference type="PANTHER" id="PTHR45946:SF1">
    <property type="entry name" value="HOMEOBOX PROTEIN HOX-D1"/>
    <property type="match status" value="1"/>
</dbReference>
<dbReference type="SMART" id="SM00389">
    <property type="entry name" value="HOX"/>
    <property type="match status" value="1"/>
</dbReference>
<comment type="similarity">
    <text evidence="8">Belongs to the Antp homeobox family. Labial subfamily.</text>
</comment>
<feature type="region of interest" description="Disordered" evidence="12">
    <location>
        <begin position="219"/>
        <end position="247"/>
    </location>
</feature>
<feature type="compositionally biased region" description="Basic and acidic residues" evidence="12">
    <location>
        <begin position="55"/>
        <end position="64"/>
    </location>
</feature>
<organism evidence="14 15">
    <name type="scientific">Anolis carolinensis</name>
    <name type="common">Green anole</name>
    <name type="synonym">American chameleon</name>
    <dbReference type="NCBI Taxonomy" id="28377"/>
    <lineage>
        <taxon>Eukaryota</taxon>
        <taxon>Metazoa</taxon>
        <taxon>Chordata</taxon>
        <taxon>Craniata</taxon>
        <taxon>Vertebrata</taxon>
        <taxon>Euteleostomi</taxon>
        <taxon>Lepidosauria</taxon>
        <taxon>Squamata</taxon>
        <taxon>Bifurcata</taxon>
        <taxon>Unidentata</taxon>
        <taxon>Episquamata</taxon>
        <taxon>Toxicofera</taxon>
        <taxon>Iguania</taxon>
        <taxon>Dactyloidae</taxon>
        <taxon>Anolis</taxon>
    </lineage>
</organism>
<evidence type="ECO:0000256" key="11">
    <source>
        <dbReference type="RuleBase" id="RU000682"/>
    </source>
</evidence>
<keyword evidence="6" id="KW-0804">Transcription</keyword>
<dbReference type="PRINTS" id="PR00031">
    <property type="entry name" value="HTHREPRESSR"/>
</dbReference>
<dbReference type="InterPro" id="IPR009057">
    <property type="entry name" value="Homeodomain-like_sf"/>
</dbReference>
<accession>A0A803SKS3</accession>
<keyword evidence="7 10" id="KW-0539">Nucleus</keyword>
<feature type="region of interest" description="Disordered" evidence="12">
    <location>
        <begin position="1"/>
        <end position="98"/>
    </location>
</feature>
<reference evidence="14" key="3">
    <citation type="submission" date="2025-09" db="UniProtKB">
        <authorList>
            <consortium name="Ensembl"/>
        </authorList>
    </citation>
    <scope>IDENTIFICATION</scope>
</reference>
<keyword evidence="3" id="KW-0805">Transcription regulation</keyword>
<dbReference type="FunFam" id="1.10.10.60:FF:000113">
    <property type="entry name" value="homeobox protein Hox-B1"/>
    <property type="match status" value="1"/>
</dbReference>
<evidence type="ECO:0000256" key="9">
    <source>
        <dbReference type="ARBA" id="ARBA00040128"/>
    </source>
</evidence>
<dbReference type="InterPro" id="IPR017970">
    <property type="entry name" value="Homeobox_CS"/>
</dbReference>
<keyword evidence="2" id="KW-0217">Developmental protein</keyword>
<evidence type="ECO:0000259" key="13">
    <source>
        <dbReference type="PROSITE" id="PS50071"/>
    </source>
</evidence>
<dbReference type="InterPro" id="IPR020479">
    <property type="entry name" value="HD_metazoa"/>
</dbReference>
<dbReference type="Pfam" id="PF00046">
    <property type="entry name" value="Homeodomain"/>
    <property type="match status" value="1"/>
</dbReference>
<dbReference type="GO" id="GO:0000978">
    <property type="term" value="F:RNA polymerase II cis-regulatory region sequence-specific DNA binding"/>
    <property type="evidence" value="ECO:0000318"/>
    <property type="project" value="GO_Central"/>
</dbReference>
<dbReference type="InterPro" id="IPR000047">
    <property type="entry name" value="HTH_motif"/>
</dbReference>
<keyword evidence="15" id="KW-1185">Reference proteome</keyword>
<evidence type="ECO:0000256" key="7">
    <source>
        <dbReference type="ARBA" id="ARBA00023242"/>
    </source>
</evidence>
<evidence type="ECO:0000256" key="4">
    <source>
        <dbReference type="ARBA" id="ARBA00023125"/>
    </source>
</evidence>
<evidence type="ECO:0000256" key="5">
    <source>
        <dbReference type="ARBA" id="ARBA00023155"/>
    </source>
</evidence>
<protein>
    <recommendedName>
        <fullName evidence="9">Homeobox protein Hox-D1</fullName>
    </recommendedName>
</protein>
<reference evidence="14 15" key="1">
    <citation type="submission" date="2009-12" db="EMBL/GenBank/DDBJ databases">
        <title>The Genome Sequence of Anolis carolinensis (Green Anole Lizard).</title>
        <authorList>
            <consortium name="The Genome Sequencing Platform"/>
            <person name="Di Palma F."/>
            <person name="Alfoldi J."/>
            <person name="Heiman D."/>
            <person name="Young S."/>
            <person name="Grabherr M."/>
            <person name="Johnson J."/>
            <person name="Lander E.S."/>
            <person name="Lindblad-Toh K."/>
        </authorList>
    </citation>
    <scope>NUCLEOTIDE SEQUENCE [LARGE SCALE GENOMIC DNA]</scope>
    <source>
        <strain evidence="14 15">JBL SC #1</strain>
    </source>
</reference>
<dbReference type="Gene3D" id="1.10.10.60">
    <property type="entry name" value="Homeodomain-like"/>
    <property type="match status" value="1"/>
</dbReference>
<comment type="subcellular location">
    <subcellularLocation>
        <location evidence="1 10 11">Nucleus</location>
    </subcellularLocation>
</comment>
<evidence type="ECO:0000256" key="1">
    <source>
        <dbReference type="ARBA" id="ARBA00004123"/>
    </source>
</evidence>
<keyword evidence="5 10" id="KW-0371">Homeobox</keyword>